<evidence type="ECO:0000313" key="2">
    <source>
        <dbReference type="Proteomes" id="UP000238071"/>
    </source>
</evidence>
<sequence length="92" mass="10517">MNNPVKHNNTIDINAATRGLLLRMGNTWFEQDELWQAVDVYLKIIEEYPDSEESEAAQSSLMSISRGYEQDGLLRLSLNVLERIEQAMTTTV</sequence>
<dbReference type="RefSeq" id="WP_146083358.1">
    <property type="nucleotide sequence ID" value="NZ_PTIY01000012.1"/>
</dbReference>
<accession>A0A2S6GSV1</accession>
<evidence type="ECO:0008006" key="3">
    <source>
        <dbReference type="Google" id="ProtNLM"/>
    </source>
</evidence>
<comment type="caution">
    <text evidence="1">The sequence shown here is derived from an EMBL/GenBank/DDBJ whole genome shotgun (WGS) entry which is preliminary data.</text>
</comment>
<keyword evidence="2" id="KW-1185">Reference proteome</keyword>
<organism evidence="1 2">
    <name type="scientific">Methylobacter tundripaludum</name>
    <dbReference type="NCBI Taxonomy" id="173365"/>
    <lineage>
        <taxon>Bacteria</taxon>
        <taxon>Pseudomonadati</taxon>
        <taxon>Pseudomonadota</taxon>
        <taxon>Gammaproteobacteria</taxon>
        <taxon>Methylococcales</taxon>
        <taxon>Methylococcaceae</taxon>
        <taxon>Methylobacter</taxon>
    </lineage>
</organism>
<dbReference type="Proteomes" id="UP000238071">
    <property type="component" value="Unassembled WGS sequence"/>
</dbReference>
<name>A0A2S6GSV1_9GAMM</name>
<dbReference type="InterPro" id="IPR011990">
    <property type="entry name" value="TPR-like_helical_dom_sf"/>
</dbReference>
<dbReference type="AlphaFoldDB" id="A0A2S6GSV1"/>
<dbReference type="OrthoDB" id="9814448at2"/>
<proteinExistence type="predicted"/>
<protein>
    <recommendedName>
        <fullName evidence="3">Tetratricopeptide repeat protein</fullName>
    </recommendedName>
</protein>
<dbReference type="EMBL" id="PTIY01000012">
    <property type="protein sequence ID" value="PPK68253.1"/>
    <property type="molecule type" value="Genomic_DNA"/>
</dbReference>
<reference evidence="1 2" key="1">
    <citation type="submission" date="2018-02" db="EMBL/GenBank/DDBJ databases">
        <title>Subsurface microbial communities from deep shales in Ohio and West Virginia, USA.</title>
        <authorList>
            <person name="Wrighton K."/>
        </authorList>
    </citation>
    <scope>NUCLEOTIDE SEQUENCE [LARGE SCALE GENOMIC DNA]</scope>
    <source>
        <strain evidence="1 2">OWC-G53F</strain>
    </source>
</reference>
<evidence type="ECO:0000313" key="1">
    <source>
        <dbReference type="EMBL" id="PPK68253.1"/>
    </source>
</evidence>
<gene>
    <name evidence="1" type="ORF">B0F88_11285</name>
</gene>
<dbReference type="Gene3D" id="1.25.40.10">
    <property type="entry name" value="Tetratricopeptide repeat domain"/>
    <property type="match status" value="1"/>
</dbReference>